<evidence type="ECO:0000256" key="1">
    <source>
        <dbReference type="SAM" id="Phobius"/>
    </source>
</evidence>
<keyword evidence="1" id="KW-0812">Transmembrane</keyword>
<feature type="transmembrane region" description="Helical" evidence="1">
    <location>
        <begin position="81"/>
        <end position="103"/>
    </location>
</feature>
<name>A0A4Y1R0D6_PRUDU</name>
<organism evidence="2">
    <name type="scientific">Prunus dulcis</name>
    <name type="common">Almond</name>
    <name type="synonym">Amygdalus dulcis</name>
    <dbReference type="NCBI Taxonomy" id="3755"/>
    <lineage>
        <taxon>Eukaryota</taxon>
        <taxon>Viridiplantae</taxon>
        <taxon>Streptophyta</taxon>
        <taxon>Embryophyta</taxon>
        <taxon>Tracheophyta</taxon>
        <taxon>Spermatophyta</taxon>
        <taxon>Magnoliopsida</taxon>
        <taxon>eudicotyledons</taxon>
        <taxon>Gunneridae</taxon>
        <taxon>Pentapetalae</taxon>
        <taxon>rosids</taxon>
        <taxon>fabids</taxon>
        <taxon>Rosales</taxon>
        <taxon>Rosaceae</taxon>
        <taxon>Amygdaloideae</taxon>
        <taxon>Amygdaleae</taxon>
        <taxon>Prunus</taxon>
    </lineage>
</organism>
<dbReference type="EMBL" id="AP019298">
    <property type="protein sequence ID" value="BBG97545.1"/>
    <property type="molecule type" value="Genomic_DNA"/>
</dbReference>
<keyword evidence="1" id="KW-1133">Transmembrane helix</keyword>
<proteinExistence type="predicted"/>
<gene>
    <name evidence="2" type="ORF">Prudu_006716</name>
</gene>
<dbReference type="AlphaFoldDB" id="A0A4Y1R0D6"/>
<sequence length="112" mass="12869">MSQVDVQLLRPSVMDKQQPYWTWGDSADDSEELVDLLGDDAEQQTGTSASRFAKVVFLYHNKFRAFENRFSYHSKFRRASFTLYMSSIIMALSSILPFGAMSVHKNHFPVPL</sequence>
<reference evidence="2" key="1">
    <citation type="journal article" date="2019" name="Science">
        <title>Mutation of a bHLH transcription factor allowed almond domestication.</title>
        <authorList>
            <person name="Sanchez-Perez R."/>
            <person name="Pavan S."/>
            <person name="Mazzeo R."/>
            <person name="Moldovan C."/>
            <person name="Aiese Cigliano R."/>
            <person name="Del Cueto J."/>
            <person name="Ricciardi F."/>
            <person name="Lotti C."/>
            <person name="Ricciardi L."/>
            <person name="Dicenta F."/>
            <person name="Lopez-Marques R.L."/>
            <person name="Lindberg Moller B."/>
        </authorList>
    </citation>
    <scope>NUCLEOTIDE SEQUENCE</scope>
</reference>
<evidence type="ECO:0000313" key="2">
    <source>
        <dbReference type="EMBL" id="BBG97545.1"/>
    </source>
</evidence>
<protein>
    <submittedName>
        <fullName evidence="2">DNA glycosylase superfamily protein</fullName>
    </submittedName>
</protein>
<accession>A0A4Y1R0D6</accession>
<keyword evidence="1" id="KW-0472">Membrane</keyword>